<name>A0AAD6TSB0_9AGAR</name>
<evidence type="ECO:0000313" key="3">
    <source>
        <dbReference type="EMBL" id="KAJ7076552.1"/>
    </source>
</evidence>
<evidence type="ECO:0000259" key="2">
    <source>
        <dbReference type="Pfam" id="PF24764"/>
    </source>
</evidence>
<gene>
    <name evidence="3" type="ORF">B0H15DRAFT_790469</name>
</gene>
<accession>A0AAD6TSB0</accession>
<evidence type="ECO:0000313" key="4">
    <source>
        <dbReference type="Proteomes" id="UP001222325"/>
    </source>
</evidence>
<feature type="region of interest" description="Disordered" evidence="1">
    <location>
        <begin position="154"/>
        <end position="197"/>
    </location>
</feature>
<dbReference type="Pfam" id="PF24764">
    <property type="entry name" value="rva_4"/>
    <property type="match status" value="1"/>
</dbReference>
<protein>
    <recommendedName>
        <fullName evidence="2">Integrase core domain-containing protein</fullName>
    </recommendedName>
</protein>
<keyword evidence="4" id="KW-1185">Reference proteome</keyword>
<dbReference type="PANTHER" id="PTHR46791:SF5">
    <property type="entry name" value="CLR5 DOMAIN-CONTAINING PROTEIN-RELATED"/>
    <property type="match status" value="1"/>
</dbReference>
<proteinExistence type="predicted"/>
<dbReference type="EMBL" id="JARJCN010000080">
    <property type="protein sequence ID" value="KAJ7076552.1"/>
    <property type="molecule type" value="Genomic_DNA"/>
</dbReference>
<reference evidence="3" key="1">
    <citation type="submission" date="2023-03" db="EMBL/GenBank/DDBJ databases">
        <title>Massive genome expansion in bonnet fungi (Mycena s.s.) driven by repeated elements and novel gene families across ecological guilds.</title>
        <authorList>
            <consortium name="Lawrence Berkeley National Laboratory"/>
            <person name="Harder C.B."/>
            <person name="Miyauchi S."/>
            <person name="Viragh M."/>
            <person name="Kuo A."/>
            <person name="Thoen E."/>
            <person name="Andreopoulos B."/>
            <person name="Lu D."/>
            <person name="Skrede I."/>
            <person name="Drula E."/>
            <person name="Henrissat B."/>
            <person name="Morin E."/>
            <person name="Kohler A."/>
            <person name="Barry K."/>
            <person name="LaButti K."/>
            <person name="Morin E."/>
            <person name="Salamov A."/>
            <person name="Lipzen A."/>
            <person name="Mereny Z."/>
            <person name="Hegedus B."/>
            <person name="Baldrian P."/>
            <person name="Stursova M."/>
            <person name="Weitz H."/>
            <person name="Taylor A."/>
            <person name="Grigoriev I.V."/>
            <person name="Nagy L.G."/>
            <person name="Martin F."/>
            <person name="Kauserud H."/>
        </authorList>
    </citation>
    <scope>NUCLEOTIDE SEQUENCE</scope>
    <source>
        <strain evidence="3">CBHHK173m</strain>
    </source>
</reference>
<dbReference type="AlphaFoldDB" id="A0AAD6TSB0"/>
<comment type="caution">
    <text evidence="3">The sequence shown here is derived from an EMBL/GenBank/DDBJ whole genome shotgun (WGS) entry which is preliminary data.</text>
</comment>
<sequence>MSTRTREAEDPTHAFLMNAEKIMNDARFIVDSLPNVEPFAVERALRQLSALHYVFANFDDHSTQNVRMERGWRDVRKDTLEFFRQIFFYLVESDLLDMEDPIHRVCLYIIFQPRIQRSLDETKKSWNLHKIRTAGNKTPIAIYQLSRTRAINRGYWTGDPGDDISTASSPDYGEDPAEQLPPADELANDPPAMDHTEFPDLQAERDAGVFINEDEEIRLGREFLKDLDVTADDGNWGIDLYCRAVVLFTAQTGNSGSESD</sequence>
<dbReference type="Proteomes" id="UP001222325">
    <property type="component" value="Unassembled WGS sequence"/>
</dbReference>
<organism evidence="3 4">
    <name type="scientific">Mycena belliarum</name>
    <dbReference type="NCBI Taxonomy" id="1033014"/>
    <lineage>
        <taxon>Eukaryota</taxon>
        <taxon>Fungi</taxon>
        <taxon>Dikarya</taxon>
        <taxon>Basidiomycota</taxon>
        <taxon>Agaricomycotina</taxon>
        <taxon>Agaricomycetes</taxon>
        <taxon>Agaricomycetidae</taxon>
        <taxon>Agaricales</taxon>
        <taxon>Marasmiineae</taxon>
        <taxon>Mycenaceae</taxon>
        <taxon>Mycena</taxon>
    </lineage>
</organism>
<evidence type="ECO:0000256" key="1">
    <source>
        <dbReference type="SAM" id="MobiDB-lite"/>
    </source>
</evidence>
<feature type="domain" description="Integrase core" evidence="2">
    <location>
        <begin position="60"/>
        <end position="145"/>
    </location>
</feature>
<dbReference type="PANTHER" id="PTHR46791">
    <property type="entry name" value="EXPRESSED PROTEIN"/>
    <property type="match status" value="1"/>
</dbReference>
<dbReference type="InterPro" id="IPR058913">
    <property type="entry name" value="Integrase_dom_put"/>
</dbReference>